<dbReference type="PANTHER" id="PTHR14790:SF15">
    <property type="entry name" value="RECQ-MEDIATED GENOME INSTABILITY PROTEIN 1"/>
    <property type="match status" value="1"/>
</dbReference>
<name>A0A9N8ZLJ3_9GLOM</name>
<feature type="region of interest" description="Disordered" evidence="3">
    <location>
        <begin position="192"/>
        <end position="236"/>
    </location>
</feature>
<dbReference type="GO" id="GO:0000724">
    <property type="term" value="P:double-strand break repair via homologous recombination"/>
    <property type="evidence" value="ECO:0007669"/>
    <property type="project" value="TreeGrafter"/>
</dbReference>
<dbReference type="GO" id="GO:0000712">
    <property type="term" value="P:resolution of meiotic recombination intermediates"/>
    <property type="evidence" value="ECO:0007669"/>
    <property type="project" value="TreeGrafter"/>
</dbReference>
<feature type="domain" description="RecQ mediated genome instability protein 1 OB-fold" evidence="4">
    <location>
        <begin position="60"/>
        <end position="161"/>
    </location>
</feature>
<dbReference type="Gene3D" id="2.40.50.770">
    <property type="entry name" value="RecQ-mediated genome instability protein Rmi1, C-terminal domain"/>
    <property type="match status" value="1"/>
</dbReference>
<gene>
    <name evidence="5" type="ORF">POCULU_LOCUS2519</name>
</gene>
<dbReference type="PANTHER" id="PTHR14790">
    <property type="entry name" value="RECQ-MEDIATED GENOME INSTABILITY PROTEIN 1 RMI1"/>
    <property type="match status" value="1"/>
</dbReference>
<dbReference type="Pfam" id="PF08585">
    <property type="entry name" value="RMI1_N_C"/>
    <property type="match status" value="1"/>
</dbReference>
<evidence type="ECO:0000259" key="4">
    <source>
        <dbReference type="Pfam" id="PF08585"/>
    </source>
</evidence>
<reference evidence="5" key="1">
    <citation type="submission" date="2021-06" db="EMBL/GenBank/DDBJ databases">
        <authorList>
            <person name="Kallberg Y."/>
            <person name="Tangrot J."/>
            <person name="Rosling A."/>
        </authorList>
    </citation>
    <scope>NUCLEOTIDE SEQUENCE</scope>
    <source>
        <strain evidence="5">IA702</strain>
    </source>
</reference>
<feature type="compositionally biased region" description="Polar residues" evidence="3">
    <location>
        <begin position="196"/>
        <end position="212"/>
    </location>
</feature>
<accession>A0A9N8ZLJ3</accession>
<evidence type="ECO:0000313" key="5">
    <source>
        <dbReference type="EMBL" id="CAG8499952.1"/>
    </source>
</evidence>
<protein>
    <recommendedName>
        <fullName evidence="2">RecQ-mediated genome instability protein 1</fullName>
    </recommendedName>
</protein>
<dbReference type="GO" id="GO:0031422">
    <property type="term" value="C:RecQ family helicase-topoisomerase III complex"/>
    <property type="evidence" value="ECO:0007669"/>
    <property type="project" value="TreeGrafter"/>
</dbReference>
<evidence type="ECO:0000256" key="2">
    <source>
        <dbReference type="ARBA" id="ARBA00018987"/>
    </source>
</evidence>
<dbReference type="AlphaFoldDB" id="A0A9N8ZLJ3"/>
<comment type="caution">
    <text evidence="5">The sequence shown here is derived from an EMBL/GenBank/DDBJ whole genome shotgun (WGS) entry which is preliminary data.</text>
</comment>
<dbReference type="Proteomes" id="UP000789572">
    <property type="component" value="Unassembled WGS sequence"/>
</dbReference>
<proteinExistence type="inferred from homology"/>
<keyword evidence="6" id="KW-1185">Reference proteome</keyword>
<evidence type="ECO:0000256" key="1">
    <source>
        <dbReference type="ARBA" id="ARBA00006395"/>
    </source>
</evidence>
<organism evidence="5 6">
    <name type="scientific">Paraglomus occultum</name>
    <dbReference type="NCBI Taxonomy" id="144539"/>
    <lineage>
        <taxon>Eukaryota</taxon>
        <taxon>Fungi</taxon>
        <taxon>Fungi incertae sedis</taxon>
        <taxon>Mucoromycota</taxon>
        <taxon>Glomeromycotina</taxon>
        <taxon>Glomeromycetes</taxon>
        <taxon>Paraglomerales</taxon>
        <taxon>Paraglomeraceae</taxon>
        <taxon>Paraglomus</taxon>
    </lineage>
</organism>
<dbReference type="OrthoDB" id="341511at2759"/>
<comment type="similarity">
    <text evidence="1">Belongs to the RMI1 family.</text>
</comment>
<dbReference type="SMART" id="SM01161">
    <property type="entry name" value="DUF1767"/>
    <property type="match status" value="1"/>
</dbReference>
<dbReference type="GO" id="GO:0016604">
    <property type="term" value="C:nuclear body"/>
    <property type="evidence" value="ECO:0007669"/>
    <property type="project" value="TreeGrafter"/>
</dbReference>
<dbReference type="InterPro" id="IPR013894">
    <property type="entry name" value="RMI1_OB"/>
</dbReference>
<dbReference type="InterPro" id="IPR042470">
    <property type="entry name" value="RMI1_N_C_sf"/>
</dbReference>
<sequence length="304" mass="34264">MNSDLTRYFNSRSIYLNPTWLSDTLSNLSSSSSSSSSATTHVYNVFLRTPLRLSSIPSLPPNTTDLHDSRIAVSKPIVLEILDIMEVGISLQSIFDTICAYQTGSVKKGNKYKDIREERDKPCDFPRKMLKFVLSDGRQIVDGIEYRPIQEISLNTVLGMKGNYWKHGRATFFTWLKPTFTAIISLRMTVDPDSQVPPSSAVTSSPKRQSPVSHFEPTPPSPIPPSSTRHADGTDNSQSAFICIDDEDDLIIRDWADFETYDDCFEPTPPSPIPSYSTQNVDQSENSQHEFIYIDDEDEFTWVG</sequence>
<evidence type="ECO:0000313" key="6">
    <source>
        <dbReference type="Proteomes" id="UP000789572"/>
    </source>
</evidence>
<dbReference type="EMBL" id="CAJVPJ010000238">
    <property type="protein sequence ID" value="CAG8499952.1"/>
    <property type="molecule type" value="Genomic_DNA"/>
</dbReference>
<evidence type="ECO:0000256" key="3">
    <source>
        <dbReference type="SAM" id="MobiDB-lite"/>
    </source>
</evidence>